<sequence>MSGHYQMINSLQSGLAGSYAAEIIFFLFKVSESMLEPSVRLYIYEAVCLQEVNSHHRCRFLDRYPQYEHLIQSKAAQYLMYYKILLNIPAVLLVLLCGAWSDRSGRKLPVMLTCFGAMVAVLMYMLSSHVGGGKGAFLPLILLGAGIRGACGRSAVMSMACHSYVSDISKEETRTKKLAHLVAMSHFGYLIGCTIAGSLLDTIGFVIVFCVVVFLQATCFALASICMRETVRHVDEHRSPEGTDDGDVDYKNAKRRFCAGRQLTSCLRVLTKRRPGHTRCYLLLLILISCIQQTCKSGEMDMVLLFVQRRPLSWLHSTYSYLLGVDYACLGFAAFFLLPCLIRCLNLTDRTLILIGLTFKIGRTVGIALTSSTWMMFTSVAVGGPHSFAISGLKSAISKLVDEDEIGKTFSILSSVETLSNLMGTIIFTNVYAAMLLYWPGFGFALEAGMYVVIYVIIAALCCVRLDEGEAVLEPSFPVKSYGTVNDGRRSHSESGSLEADG</sequence>
<evidence type="ECO:0000256" key="5">
    <source>
        <dbReference type="SAM" id="Phobius"/>
    </source>
</evidence>
<accession>A0AAD9MYP7</accession>
<evidence type="ECO:0000313" key="7">
    <source>
        <dbReference type="Proteomes" id="UP001208570"/>
    </source>
</evidence>
<dbReference type="Pfam" id="PF07690">
    <property type="entry name" value="MFS_1"/>
    <property type="match status" value="1"/>
</dbReference>
<dbReference type="GO" id="GO:0016020">
    <property type="term" value="C:membrane"/>
    <property type="evidence" value="ECO:0007669"/>
    <property type="project" value="UniProtKB-SubCell"/>
</dbReference>
<dbReference type="InterPro" id="IPR036259">
    <property type="entry name" value="MFS_trans_sf"/>
</dbReference>
<dbReference type="GO" id="GO:0022857">
    <property type="term" value="F:transmembrane transporter activity"/>
    <property type="evidence" value="ECO:0007669"/>
    <property type="project" value="InterPro"/>
</dbReference>
<dbReference type="EMBL" id="JAODUP010000408">
    <property type="protein sequence ID" value="KAK2150370.1"/>
    <property type="molecule type" value="Genomic_DNA"/>
</dbReference>
<evidence type="ECO:0000256" key="1">
    <source>
        <dbReference type="ARBA" id="ARBA00004141"/>
    </source>
</evidence>
<evidence type="ECO:0000313" key="6">
    <source>
        <dbReference type="EMBL" id="KAK2150370.1"/>
    </source>
</evidence>
<evidence type="ECO:0000256" key="2">
    <source>
        <dbReference type="ARBA" id="ARBA00022692"/>
    </source>
</evidence>
<dbReference type="PANTHER" id="PTHR23507:SF1">
    <property type="entry name" value="FI18259P1-RELATED"/>
    <property type="match status" value="1"/>
</dbReference>
<gene>
    <name evidence="6" type="ORF">LSH36_408g00027</name>
</gene>
<dbReference type="Proteomes" id="UP001208570">
    <property type="component" value="Unassembled WGS sequence"/>
</dbReference>
<evidence type="ECO:0000256" key="3">
    <source>
        <dbReference type="ARBA" id="ARBA00022989"/>
    </source>
</evidence>
<feature type="transmembrane region" description="Helical" evidence="5">
    <location>
        <begin position="136"/>
        <end position="157"/>
    </location>
</feature>
<comment type="subcellular location">
    <subcellularLocation>
        <location evidence="1">Membrane</location>
        <topology evidence="1">Multi-pass membrane protein</topology>
    </subcellularLocation>
</comment>
<comment type="caution">
    <text evidence="6">The sequence shown here is derived from an EMBL/GenBank/DDBJ whole genome shotgun (WGS) entry which is preliminary data.</text>
</comment>
<keyword evidence="7" id="KW-1185">Reference proteome</keyword>
<dbReference type="SUPFAM" id="SSF103473">
    <property type="entry name" value="MFS general substrate transporter"/>
    <property type="match status" value="1"/>
</dbReference>
<dbReference type="Gene3D" id="1.20.1250.20">
    <property type="entry name" value="MFS general substrate transporter like domains"/>
    <property type="match status" value="1"/>
</dbReference>
<feature type="transmembrane region" description="Helical" evidence="5">
    <location>
        <begin position="319"/>
        <end position="342"/>
    </location>
</feature>
<evidence type="ECO:0008006" key="8">
    <source>
        <dbReference type="Google" id="ProtNLM"/>
    </source>
</evidence>
<feature type="transmembrane region" description="Helical" evidence="5">
    <location>
        <begin position="108"/>
        <end position="130"/>
    </location>
</feature>
<feature type="transmembrane region" description="Helical" evidence="5">
    <location>
        <begin position="203"/>
        <end position="223"/>
    </location>
</feature>
<dbReference type="AlphaFoldDB" id="A0AAD9MYP7"/>
<dbReference type="PANTHER" id="PTHR23507">
    <property type="entry name" value="ZGC:174356"/>
    <property type="match status" value="1"/>
</dbReference>
<keyword evidence="2 5" id="KW-0812">Transmembrane</keyword>
<organism evidence="6 7">
    <name type="scientific">Paralvinella palmiformis</name>
    <dbReference type="NCBI Taxonomy" id="53620"/>
    <lineage>
        <taxon>Eukaryota</taxon>
        <taxon>Metazoa</taxon>
        <taxon>Spiralia</taxon>
        <taxon>Lophotrochozoa</taxon>
        <taxon>Annelida</taxon>
        <taxon>Polychaeta</taxon>
        <taxon>Sedentaria</taxon>
        <taxon>Canalipalpata</taxon>
        <taxon>Terebellida</taxon>
        <taxon>Terebelliformia</taxon>
        <taxon>Alvinellidae</taxon>
        <taxon>Paralvinella</taxon>
    </lineage>
</organism>
<dbReference type="InterPro" id="IPR011701">
    <property type="entry name" value="MFS"/>
</dbReference>
<evidence type="ECO:0000256" key="4">
    <source>
        <dbReference type="ARBA" id="ARBA00023136"/>
    </source>
</evidence>
<keyword evidence="4 5" id="KW-0472">Membrane</keyword>
<feature type="transmembrane region" description="Helical" evidence="5">
    <location>
        <begin position="280"/>
        <end position="299"/>
    </location>
</feature>
<proteinExistence type="predicted"/>
<keyword evidence="3 5" id="KW-1133">Transmembrane helix</keyword>
<feature type="transmembrane region" description="Helical" evidence="5">
    <location>
        <begin position="80"/>
        <end position="101"/>
    </location>
</feature>
<name>A0AAD9MYP7_9ANNE</name>
<feature type="transmembrane region" description="Helical" evidence="5">
    <location>
        <begin position="178"/>
        <end position="197"/>
    </location>
</feature>
<reference evidence="6" key="1">
    <citation type="journal article" date="2023" name="Mol. Biol. Evol.">
        <title>Third-Generation Sequencing Reveals the Adaptive Role of the Epigenome in Three Deep-Sea Polychaetes.</title>
        <authorList>
            <person name="Perez M."/>
            <person name="Aroh O."/>
            <person name="Sun Y."/>
            <person name="Lan Y."/>
            <person name="Juniper S.K."/>
            <person name="Young C.R."/>
            <person name="Angers B."/>
            <person name="Qian P.Y."/>
        </authorList>
    </citation>
    <scope>NUCLEOTIDE SEQUENCE</scope>
    <source>
        <strain evidence="6">P08H-3</strain>
    </source>
</reference>
<protein>
    <recommendedName>
        <fullName evidence="8">Proton-coupled folate transporter</fullName>
    </recommendedName>
</protein>